<proteinExistence type="predicted"/>
<dbReference type="EMBL" id="JAIWYP010000001">
    <property type="protein sequence ID" value="KAH3892751.1"/>
    <property type="molecule type" value="Genomic_DNA"/>
</dbReference>
<evidence type="ECO:0000313" key="1">
    <source>
        <dbReference type="EMBL" id="KAH3892751.1"/>
    </source>
</evidence>
<dbReference type="AlphaFoldDB" id="A0A9D4NEB5"/>
<accession>A0A9D4NEB5</accession>
<sequence>MKEPMVVMGVVPVGSTRWTVSQIGLDMVAVEASNHGTIIKIKPVIAEVVVKEVEVVQVVQQEEVIEIMVGEVNKKLVKDSQALMIVSFVERLIIYHQTARTGKRHKRRVS</sequence>
<dbReference type="Proteomes" id="UP000828390">
    <property type="component" value="Unassembled WGS sequence"/>
</dbReference>
<gene>
    <name evidence="1" type="ORF">DPMN_016879</name>
</gene>
<organism evidence="1 2">
    <name type="scientific">Dreissena polymorpha</name>
    <name type="common">Zebra mussel</name>
    <name type="synonym">Mytilus polymorpha</name>
    <dbReference type="NCBI Taxonomy" id="45954"/>
    <lineage>
        <taxon>Eukaryota</taxon>
        <taxon>Metazoa</taxon>
        <taxon>Spiralia</taxon>
        <taxon>Lophotrochozoa</taxon>
        <taxon>Mollusca</taxon>
        <taxon>Bivalvia</taxon>
        <taxon>Autobranchia</taxon>
        <taxon>Heteroconchia</taxon>
        <taxon>Euheterodonta</taxon>
        <taxon>Imparidentia</taxon>
        <taxon>Neoheterodontei</taxon>
        <taxon>Myida</taxon>
        <taxon>Dreissenoidea</taxon>
        <taxon>Dreissenidae</taxon>
        <taxon>Dreissena</taxon>
    </lineage>
</organism>
<reference evidence="1" key="1">
    <citation type="journal article" date="2019" name="bioRxiv">
        <title>The Genome of the Zebra Mussel, Dreissena polymorpha: A Resource for Invasive Species Research.</title>
        <authorList>
            <person name="McCartney M.A."/>
            <person name="Auch B."/>
            <person name="Kono T."/>
            <person name="Mallez S."/>
            <person name="Zhang Y."/>
            <person name="Obille A."/>
            <person name="Becker A."/>
            <person name="Abrahante J.E."/>
            <person name="Garbe J."/>
            <person name="Badalamenti J.P."/>
            <person name="Herman A."/>
            <person name="Mangelson H."/>
            <person name="Liachko I."/>
            <person name="Sullivan S."/>
            <person name="Sone E.D."/>
            <person name="Koren S."/>
            <person name="Silverstein K.A.T."/>
            <person name="Beckman K.B."/>
            <person name="Gohl D.M."/>
        </authorList>
    </citation>
    <scope>NUCLEOTIDE SEQUENCE</scope>
    <source>
        <strain evidence="1">Duluth1</strain>
        <tissue evidence="1">Whole animal</tissue>
    </source>
</reference>
<keyword evidence="2" id="KW-1185">Reference proteome</keyword>
<comment type="caution">
    <text evidence="1">The sequence shown here is derived from an EMBL/GenBank/DDBJ whole genome shotgun (WGS) entry which is preliminary data.</text>
</comment>
<name>A0A9D4NEB5_DREPO</name>
<evidence type="ECO:0000313" key="2">
    <source>
        <dbReference type="Proteomes" id="UP000828390"/>
    </source>
</evidence>
<reference evidence="1" key="2">
    <citation type="submission" date="2020-11" db="EMBL/GenBank/DDBJ databases">
        <authorList>
            <person name="McCartney M.A."/>
            <person name="Auch B."/>
            <person name="Kono T."/>
            <person name="Mallez S."/>
            <person name="Becker A."/>
            <person name="Gohl D.M."/>
            <person name="Silverstein K.A.T."/>
            <person name="Koren S."/>
            <person name="Bechman K.B."/>
            <person name="Herman A."/>
            <person name="Abrahante J.E."/>
            <person name="Garbe J."/>
        </authorList>
    </citation>
    <scope>NUCLEOTIDE SEQUENCE</scope>
    <source>
        <strain evidence="1">Duluth1</strain>
        <tissue evidence="1">Whole animal</tissue>
    </source>
</reference>
<protein>
    <submittedName>
        <fullName evidence="1">Uncharacterized protein</fullName>
    </submittedName>
</protein>